<evidence type="ECO:0000259" key="8">
    <source>
        <dbReference type="PROSITE" id="PS50011"/>
    </source>
</evidence>
<dbReference type="WBParaSite" id="Hba_19636">
    <property type="protein sequence ID" value="Hba_19636"/>
    <property type="gene ID" value="Hba_19636"/>
</dbReference>
<evidence type="ECO:0000256" key="2">
    <source>
        <dbReference type="ARBA" id="ARBA00022679"/>
    </source>
</evidence>
<accession>A0A1I7XPH0</accession>
<comment type="similarity">
    <text evidence="7">Belongs to the protein kinase superfamily.</text>
</comment>
<evidence type="ECO:0000256" key="7">
    <source>
        <dbReference type="RuleBase" id="RU000304"/>
    </source>
</evidence>
<evidence type="ECO:0000313" key="10">
    <source>
        <dbReference type="WBParaSite" id="Hba_19636"/>
    </source>
</evidence>
<evidence type="ECO:0000256" key="6">
    <source>
        <dbReference type="PROSITE-ProRule" id="PRU10141"/>
    </source>
</evidence>
<keyword evidence="3 6" id="KW-0547">Nucleotide-binding</keyword>
<evidence type="ECO:0000313" key="9">
    <source>
        <dbReference type="Proteomes" id="UP000095283"/>
    </source>
</evidence>
<feature type="domain" description="Protein kinase" evidence="8">
    <location>
        <begin position="52"/>
        <end position="281"/>
    </location>
</feature>
<feature type="binding site" evidence="6">
    <location>
        <position position="87"/>
    </location>
    <ligand>
        <name>ATP</name>
        <dbReference type="ChEBI" id="CHEBI:30616"/>
    </ligand>
</feature>
<evidence type="ECO:0000256" key="4">
    <source>
        <dbReference type="ARBA" id="ARBA00022777"/>
    </source>
</evidence>
<evidence type="ECO:0000256" key="5">
    <source>
        <dbReference type="ARBA" id="ARBA00022840"/>
    </source>
</evidence>
<organism evidence="9 10">
    <name type="scientific">Heterorhabditis bacteriophora</name>
    <name type="common">Entomopathogenic nematode worm</name>
    <dbReference type="NCBI Taxonomy" id="37862"/>
    <lineage>
        <taxon>Eukaryota</taxon>
        <taxon>Metazoa</taxon>
        <taxon>Ecdysozoa</taxon>
        <taxon>Nematoda</taxon>
        <taxon>Chromadorea</taxon>
        <taxon>Rhabditida</taxon>
        <taxon>Rhabditina</taxon>
        <taxon>Rhabditomorpha</taxon>
        <taxon>Strongyloidea</taxon>
        <taxon>Heterorhabditidae</taxon>
        <taxon>Heterorhabditis</taxon>
    </lineage>
</organism>
<evidence type="ECO:0000256" key="1">
    <source>
        <dbReference type="ARBA" id="ARBA00022527"/>
    </source>
</evidence>
<dbReference type="Proteomes" id="UP000095283">
    <property type="component" value="Unplaced"/>
</dbReference>
<dbReference type="GO" id="GO:0005737">
    <property type="term" value="C:cytoplasm"/>
    <property type="evidence" value="ECO:0007669"/>
    <property type="project" value="TreeGrafter"/>
</dbReference>
<dbReference type="GO" id="GO:0005524">
    <property type="term" value="F:ATP binding"/>
    <property type="evidence" value="ECO:0007669"/>
    <property type="project" value="UniProtKB-UniRule"/>
</dbReference>
<dbReference type="PROSITE" id="PS00108">
    <property type="entry name" value="PROTEIN_KINASE_ST"/>
    <property type="match status" value="1"/>
</dbReference>
<proteinExistence type="inferred from homology"/>
<keyword evidence="1 7" id="KW-0723">Serine/threonine-protein kinase</keyword>
<dbReference type="Gene3D" id="3.30.200.20">
    <property type="entry name" value="Phosphorylase Kinase, domain 1"/>
    <property type="match status" value="1"/>
</dbReference>
<dbReference type="PANTHER" id="PTHR24346">
    <property type="entry name" value="MAP/MICROTUBULE AFFINITY-REGULATING KINASE"/>
    <property type="match status" value="1"/>
</dbReference>
<keyword evidence="2" id="KW-0808">Transferase</keyword>
<dbReference type="SMART" id="SM00220">
    <property type="entry name" value="S_TKc"/>
    <property type="match status" value="1"/>
</dbReference>
<dbReference type="PROSITE" id="PS50011">
    <property type="entry name" value="PROTEIN_KINASE_DOM"/>
    <property type="match status" value="1"/>
</dbReference>
<dbReference type="InterPro" id="IPR008271">
    <property type="entry name" value="Ser/Thr_kinase_AS"/>
</dbReference>
<dbReference type="InterPro" id="IPR011009">
    <property type="entry name" value="Kinase-like_dom_sf"/>
</dbReference>
<dbReference type="InterPro" id="IPR000719">
    <property type="entry name" value="Prot_kinase_dom"/>
</dbReference>
<keyword evidence="5 6" id="KW-0067">ATP-binding</keyword>
<protein>
    <submittedName>
        <fullName evidence="10">Protein kinase domain-containing protein</fullName>
    </submittedName>
</protein>
<reference evidence="10" key="1">
    <citation type="submission" date="2016-11" db="UniProtKB">
        <authorList>
            <consortium name="WormBaseParasite"/>
        </authorList>
    </citation>
    <scope>IDENTIFICATION</scope>
</reference>
<dbReference type="PROSITE" id="PS00107">
    <property type="entry name" value="PROTEIN_KINASE_ATP"/>
    <property type="match status" value="1"/>
</dbReference>
<dbReference type="Pfam" id="PF00069">
    <property type="entry name" value="Pkinase"/>
    <property type="match status" value="2"/>
</dbReference>
<name>A0A1I7XPH0_HETBA</name>
<dbReference type="PANTHER" id="PTHR24346:SF82">
    <property type="entry name" value="KP78A-RELATED"/>
    <property type="match status" value="1"/>
</dbReference>
<dbReference type="GO" id="GO:0050321">
    <property type="term" value="F:tau-protein kinase activity"/>
    <property type="evidence" value="ECO:0007669"/>
    <property type="project" value="TreeGrafter"/>
</dbReference>
<keyword evidence="9" id="KW-1185">Reference proteome</keyword>
<dbReference type="InterPro" id="IPR017441">
    <property type="entry name" value="Protein_kinase_ATP_BS"/>
</dbReference>
<sequence>MYIVCTLYRKLIFKGGTGKAKVRNIQEDGKSAPVKTKDELLRELFLQYNIDLKNSRKLGSGRYSTVITASYVHSGDKNIHLEQVAIKVINTQKVTDEFRNKFLPREIECWNRLIHPNLVRMLGYYRAKDHVFLTMEFGCGGDMNGIAHRDLKLENIILFPNQGIKISDFGFARVVGDHLSQTYCGSRSYSAPEILIGEPYSPYKADVWSVGVIGFIIVTDSMPYRENQANPKIVEAQKNRAYSFPSNLRLSENCQYSINMMMTFSWIERPDIQQCWRLPWIYGCAT</sequence>
<dbReference type="SUPFAM" id="SSF56112">
    <property type="entry name" value="Protein kinase-like (PK-like)"/>
    <property type="match status" value="1"/>
</dbReference>
<dbReference type="GO" id="GO:0035556">
    <property type="term" value="P:intracellular signal transduction"/>
    <property type="evidence" value="ECO:0007669"/>
    <property type="project" value="TreeGrafter"/>
</dbReference>
<dbReference type="AlphaFoldDB" id="A0A1I7XPH0"/>
<dbReference type="Gene3D" id="1.10.510.10">
    <property type="entry name" value="Transferase(Phosphotransferase) domain 1"/>
    <property type="match status" value="1"/>
</dbReference>
<keyword evidence="4" id="KW-0418">Kinase</keyword>
<evidence type="ECO:0000256" key="3">
    <source>
        <dbReference type="ARBA" id="ARBA00022741"/>
    </source>
</evidence>
<dbReference type="GO" id="GO:0000226">
    <property type="term" value="P:microtubule cytoskeleton organization"/>
    <property type="evidence" value="ECO:0007669"/>
    <property type="project" value="TreeGrafter"/>
</dbReference>